<evidence type="ECO:0000256" key="2">
    <source>
        <dbReference type="SAM" id="SignalP"/>
    </source>
</evidence>
<sequence length="338" mass="37194">MSPRLGFLLLLAVLLFARSYSLEADAGQIKNITVIGTVFCDACSNNSFTRNSYFLQGVKVLVECKLRANQTSNEEISITVNRMTDQFGVYKLEIPPIDGFECKDGWEPESFCQATLVESPSPLCNLPAIKSSTEHVALKNKKANACVYNLNALSYRPSKRDDTVCGTRKVRPDNNLGSALFFWPPFPPFGFPWPGWTPFPFPYPSWPFPSPPSLPFPFPPLPFLTPPPAFPFPLPPLWPTPPPALPFPFPPLPPVPSLFPSPPPPPSFPFPLPPFTPLPPFPKLPPFTPLPSLFSPPPPPPSPPPPSFPFLPPLPPLFPNPGSPTPPPPFFSQSDPRS</sequence>
<dbReference type="EMBL" id="JANAVB010005599">
    <property type="protein sequence ID" value="KAJ6846017.1"/>
    <property type="molecule type" value="Genomic_DNA"/>
</dbReference>
<reference evidence="4" key="1">
    <citation type="journal article" date="2023" name="GigaByte">
        <title>Genome assembly of the bearded iris, Iris pallida Lam.</title>
        <authorList>
            <person name="Bruccoleri R.E."/>
            <person name="Oakeley E.J."/>
            <person name="Faust A.M.E."/>
            <person name="Altorfer M."/>
            <person name="Dessus-Babus S."/>
            <person name="Burckhardt D."/>
            <person name="Oertli M."/>
            <person name="Naumann U."/>
            <person name="Petersen F."/>
            <person name="Wong J."/>
        </authorList>
    </citation>
    <scope>NUCLEOTIDE SEQUENCE</scope>
    <source>
        <strain evidence="4">GSM-AAB239-AS_SAM_17_03QT</strain>
    </source>
</reference>
<protein>
    <submittedName>
        <fullName evidence="4">RNA-binding protein 12-like</fullName>
    </submittedName>
</protein>
<dbReference type="PRINTS" id="PR01217">
    <property type="entry name" value="PRICHEXTENSN"/>
</dbReference>
<dbReference type="Proteomes" id="UP001140949">
    <property type="component" value="Unassembled WGS sequence"/>
</dbReference>
<evidence type="ECO:0000313" key="3">
    <source>
        <dbReference type="EMBL" id="KAJ6837108.1"/>
    </source>
</evidence>
<dbReference type="Pfam" id="PF01190">
    <property type="entry name" value="Pollen_Ole_e_1"/>
    <property type="match status" value="1"/>
</dbReference>
<feature type="compositionally biased region" description="Pro residues" evidence="1">
    <location>
        <begin position="292"/>
        <end position="330"/>
    </location>
</feature>
<proteinExistence type="predicted"/>
<evidence type="ECO:0000256" key="1">
    <source>
        <dbReference type="SAM" id="MobiDB-lite"/>
    </source>
</evidence>
<keyword evidence="2" id="KW-0732">Signal</keyword>
<keyword evidence="5" id="KW-1185">Reference proteome</keyword>
<evidence type="ECO:0000313" key="4">
    <source>
        <dbReference type="EMBL" id="KAJ6846017.1"/>
    </source>
</evidence>
<feature type="region of interest" description="Disordered" evidence="1">
    <location>
        <begin position="292"/>
        <end position="338"/>
    </location>
</feature>
<feature type="chain" id="PRO_5044718880" evidence="2">
    <location>
        <begin position="22"/>
        <end position="338"/>
    </location>
</feature>
<comment type="caution">
    <text evidence="4">The sequence shown here is derived from an EMBL/GenBank/DDBJ whole genome shotgun (WGS) entry which is preliminary data.</text>
</comment>
<accession>A0AAX6HZN8</accession>
<gene>
    <name evidence="3" type="ORF">M6B38_121205</name>
    <name evidence="4" type="ORF">M6B38_278240</name>
</gene>
<name>A0AAX6HZN8_IRIPA</name>
<organism evidence="4 5">
    <name type="scientific">Iris pallida</name>
    <name type="common">Sweet iris</name>
    <dbReference type="NCBI Taxonomy" id="29817"/>
    <lineage>
        <taxon>Eukaryota</taxon>
        <taxon>Viridiplantae</taxon>
        <taxon>Streptophyta</taxon>
        <taxon>Embryophyta</taxon>
        <taxon>Tracheophyta</taxon>
        <taxon>Spermatophyta</taxon>
        <taxon>Magnoliopsida</taxon>
        <taxon>Liliopsida</taxon>
        <taxon>Asparagales</taxon>
        <taxon>Iridaceae</taxon>
        <taxon>Iridoideae</taxon>
        <taxon>Irideae</taxon>
        <taxon>Iris</taxon>
    </lineage>
</organism>
<dbReference type="PANTHER" id="PTHR46995:SF6">
    <property type="entry name" value="POLLEN OLE E 1 ALLERGEN AND EXTENSIN FAMILY PROTEIN"/>
    <property type="match status" value="1"/>
</dbReference>
<evidence type="ECO:0000313" key="5">
    <source>
        <dbReference type="Proteomes" id="UP001140949"/>
    </source>
</evidence>
<feature type="signal peptide" evidence="2">
    <location>
        <begin position="1"/>
        <end position="21"/>
    </location>
</feature>
<dbReference type="AlphaFoldDB" id="A0AAX6HZN8"/>
<reference evidence="4" key="2">
    <citation type="submission" date="2023-04" db="EMBL/GenBank/DDBJ databases">
        <authorList>
            <person name="Bruccoleri R.E."/>
            <person name="Oakeley E.J."/>
            <person name="Faust A.-M."/>
            <person name="Dessus-Babus S."/>
            <person name="Altorfer M."/>
            <person name="Burckhardt D."/>
            <person name="Oertli M."/>
            <person name="Naumann U."/>
            <person name="Petersen F."/>
            <person name="Wong J."/>
        </authorList>
    </citation>
    <scope>NUCLEOTIDE SEQUENCE</scope>
    <source>
        <strain evidence="4">GSM-AAB239-AS_SAM_17_03QT</strain>
        <tissue evidence="4">Leaf</tissue>
    </source>
</reference>
<dbReference type="PANTHER" id="PTHR46995">
    <property type="entry name" value="OS09G0508200 PROTEIN"/>
    <property type="match status" value="1"/>
</dbReference>
<dbReference type="EMBL" id="JANAVB010011399">
    <property type="protein sequence ID" value="KAJ6837108.1"/>
    <property type="molecule type" value="Genomic_DNA"/>
</dbReference>